<reference evidence="3" key="1">
    <citation type="submission" date="2018-05" db="EMBL/GenBank/DDBJ databases">
        <authorList>
            <person name="Lanie J.A."/>
            <person name="Ng W.-L."/>
            <person name="Kazmierczak K.M."/>
            <person name="Andrzejewski T.M."/>
            <person name="Davidsen T.M."/>
            <person name="Wayne K.J."/>
            <person name="Tettelin H."/>
            <person name="Glass J.I."/>
            <person name="Rusch D."/>
            <person name="Podicherti R."/>
            <person name="Tsui H.-C.T."/>
            <person name="Winkler M.E."/>
        </authorList>
    </citation>
    <scope>NUCLEOTIDE SEQUENCE</scope>
</reference>
<evidence type="ECO:0000259" key="2">
    <source>
        <dbReference type="Pfam" id="PF00892"/>
    </source>
</evidence>
<proteinExistence type="predicted"/>
<organism evidence="3">
    <name type="scientific">marine metagenome</name>
    <dbReference type="NCBI Taxonomy" id="408172"/>
    <lineage>
        <taxon>unclassified sequences</taxon>
        <taxon>metagenomes</taxon>
        <taxon>ecological metagenomes</taxon>
    </lineage>
</organism>
<name>A0A381THI9_9ZZZZ</name>
<keyword evidence="1" id="KW-0812">Transmembrane</keyword>
<gene>
    <name evidence="3" type="ORF">METZ01_LOCUS68439</name>
</gene>
<dbReference type="Gene3D" id="1.10.3730.20">
    <property type="match status" value="1"/>
</dbReference>
<feature type="transmembrane region" description="Helical" evidence="1">
    <location>
        <begin position="211"/>
        <end position="228"/>
    </location>
</feature>
<dbReference type="GO" id="GO:0016020">
    <property type="term" value="C:membrane"/>
    <property type="evidence" value="ECO:0007669"/>
    <property type="project" value="InterPro"/>
</dbReference>
<feature type="transmembrane region" description="Helical" evidence="1">
    <location>
        <begin position="102"/>
        <end position="120"/>
    </location>
</feature>
<feature type="transmembrane region" description="Helical" evidence="1">
    <location>
        <begin position="181"/>
        <end position="205"/>
    </location>
</feature>
<feature type="transmembrane region" description="Helical" evidence="1">
    <location>
        <begin position="150"/>
        <end position="169"/>
    </location>
</feature>
<feature type="transmembrane region" description="Helical" evidence="1">
    <location>
        <begin position="127"/>
        <end position="144"/>
    </location>
</feature>
<keyword evidence="1" id="KW-1133">Transmembrane helix</keyword>
<protein>
    <recommendedName>
        <fullName evidence="2">EamA domain-containing protein</fullName>
    </recommendedName>
</protein>
<feature type="transmembrane region" description="Helical" evidence="1">
    <location>
        <begin position="12"/>
        <end position="33"/>
    </location>
</feature>
<dbReference type="InterPro" id="IPR037185">
    <property type="entry name" value="EmrE-like"/>
</dbReference>
<dbReference type="PANTHER" id="PTHR22911">
    <property type="entry name" value="ACYL-MALONYL CONDENSING ENZYME-RELATED"/>
    <property type="match status" value="1"/>
</dbReference>
<dbReference type="SUPFAM" id="SSF103481">
    <property type="entry name" value="Multidrug resistance efflux transporter EmrE"/>
    <property type="match status" value="2"/>
</dbReference>
<dbReference type="EMBL" id="UINC01004607">
    <property type="protein sequence ID" value="SVA15585.1"/>
    <property type="molecule type" value="Genomic_DNA"/>
</dbReference>
<evidence type="ECO:0000256" key="1">
    <source>
        <dbReference type="SAM" id="Phobius"/>
    </source>
</evidence>
<feature type="transmembrane region" description="Helical" evidence="1">
    <location>
        <begin position="265"/>
        <end position="285"/>
    </location>
</feature>
<dbReference type="InterPro" id="IPR000620">
    <property type="entry name" value="EamA_dom"/>
</dbReference>
<keyword evidence="1" id="KW-0472">Membrane</keyword>
<feature type="transmembrane region" description="Helical" evidence="1">
    <location>
        <begin position="39"/>
        <end position="60"/>
    </location>
</feature>
<evidence type="ECO:0000313" key="3">
    <source>
        <dbReference type="EMBL" id="SVA15585.1"/>
    </source>
</evidence>
<feature type="transmembrane region" description="Helical" evidence="1">
    <location>
        <begin position="80"/>
        <end position="96"/>
    </location>
</feature>
<feature type="domain" description="EamA" evidence="2">
    <location>
        <begin position="11"/>
        <end position="143"/>
    </location>
</feature>
<accession>A0A381THI9</accession>
<dbReference type="AlphaFoldDB" id="A0A381THI9"/>
<feature type="transmembrane region" description="Helical" evidence="1">
    <location>
        <begin position="240"/>
        <end position="259"/>
    </location>
</feature>
<feature type="domain" description="EamA" evidence="2">
    <location>
        <begin position="152"/>
        <end position="282"/>
    </location>
</feature>
<dbReference type="Pfam" id="PF00892">
    <property type="entry name" value="EamA"/>
    <property type="match status" value="2"/>
</dbReference>
<sequence length="301" mass="32899">MPQLPSRNPTIGIALIVTAMLVVPFMDAIAKLLSARYPILQLVWARFFFHFLVVTPLALWRHNPISFVTKQPFLQVGRGLFLLAATVCFWAAIKYIPLADAIALLFFDAVIIVALSALVLREQVQASRWLAAGVGLIGVLMIVRPGFETFHWASLLALAASVFFSVFFLSNRLLAGEVAPLVALSYQSVGGFLVMTAIMPFIWVTPTATDLALMLAIGLIGATGHMLLIRAFEYGDASLLAPYLYAEIIMQVVLGYWLFNDLPGSWTWLGIALIIIVGIFLSIAAKEASRSDNQPIPGAHL</sequence>
<dbReference type="PANTHER" id="PTHR22911:SF103">
    <property type="entry name" value="BLR2811 PROTEIN"/>
    <property type="match status" value="1"/>
</dbReference>